<dbReference type="Proteomes" id="UP001271007">
    <property type="component" value="Unassembled WGS sequence"/>
</dbReference>
<proteinExistence type="predicted"/>
<sequence length="532" mass="58863">MNCNQGTPLGHVLASKASSAFSTTSAASATSAGTSRSGGSRLLFGEIDTSSDRSSELFASVCSFVLCDSSTFLKFWLEDKCRDTFLACVPKEDLASLRLACHDFSVRAAPALFNDLTITFRSSTFTRPARVAALDRLGFYVKTLRFNLPHSSETFLPPLVDPETGAELSFTYTPQIEAPTAKRPKYGDIGTTEILTRQWPTLFHAATNVPAFIRSFSAFVNLSHLKVCCPGYDQTQRYRRGTVDYALISLRIAVEQNNLNSLDFLTLSPIYPGGILHLSPILGYGASPRSARRWSRIRHLTMHVVNSPSPQLANEPDHFKLLQTYIRNFQSNLTTFKFRWIGSKGRTPFQRRIISTELTGEHPASRAAGTEEPFAARHRSTPLLYFPKLQHAEFENAKAAADDIAQFAAAHKRTLGELNFDDIELTSGTWNDALEPLTKRPRAARRSAETADIPIMLSPTTLLPAAMEQVRITTHQESGSGRKSLRMSSWLPSKRKPKAPPPVASIKKPKDGLLGSEGQLRKALRAGVFSWR</sequence>
<evidence type="ECO:0000313" key="3">
    <source>
        <dbReference type="Proteomes" id="UP001271007"/>
    </source>
</evidence>
<name>A0AAJ0G5M7_9PEZI</name>
<dbReference type="AlphaFoldDB" id="A0AAJ0G5M7"/>
<feature type="region of interest" description="Disordered" evidence="1">
    <location>
        <begin position="473"/>
        <end position="514"/>
    </location>
</feature>
<gene>
    <name evidence="2" type="ORF">LTR09_009412</name>
</gene>
<organism evidence="2 3">
    <name type="scientific">Extremus antarcticus</name>
    <dbReference type="NCBI Taxonomy" id="702011"/>
    <lineage>
        <taxon>Eukaryota</taxon>
        <taxon>Fungi</taxon>
        <taxon>Dikarya</taxon>
        <taxon>Ascomycota</taxon>
        <taxon>Pezizomycotina</taxon>
        <taxon>Dothideomycetes</taxon>
        <taxon>Dothideomycetidae</taxon>
        <taxon>Mycosphaerellales</taxon>
        <taxon>Extremaceae</taxon>
        <taxon>Extremus</taxon>
    </lineage>
</organism>
<accession>A0AAJ0G5M7</accession>
<dbReference type="EMBL" id="JAWDJX010000041">
    <property type="protein sequence ID" value="KAK3049234.1"/>
    <property type="molecule type" value="Genomic_DNA"/>
</dbReference>
<protein>
    <submittedName>
        <fullName evidence="2">Uncharacterized protein</fullName>
    </submittedName>
</protein>
<keyword evidence="3" id="KW-1185">Reference proteome</keyword>
<evidence type="ECO:0000256" key="1">
    <source>
        <dbReference type="SAM" id="MobiDB-lite"/>
    </source>
</evidence>
<reference evidence="2" key="1">
    <citation type="submission" date="2023-04" db="EMBL/GenBank/DDBJ databases">
        <title>Black Yeasts Isolated from many extreme environments.</title>
        <authorList>
            <person name="Coleine C."/>
            <person name="Stajich J.E."/>
            <person name="Selbmann L."/>
        </authorList>
    </citation>
    <scope>NUCLEOTIDE SEQUENCE</scope>
    <source>
        <strain evidence="2">CCFEE 5312</strain>
    </source>
</reference>
<evidence type="ECO:0000313" key="2">
    <source>
        <dbReference type="EMBL" id="KAK3049234.1"/>
    </source>
</evidence>
<feature type="compositionally biased region" description="Polar residues" evidence="1">
    <location>
        <begin position="473"/>
        <end position="491"/>
    </location>
</feature>
<comment type="caution">
    <text evidence="2">The sequence shown here is derived from an EMBL/GenBank/DDBJ whole genome shotgun (WGS) entry which is preliminary data.</text>
</comment>